<dbReference type="RefSeq" id="WP_103563258.1">
    <property type="nucleotide sequence ID" value="NZ_MTBP01000002.1"/>
</dbReference>
<accession>A0A2P4UGA5</accession>
<gene>
    <name evidence="1" type="ORF">BTM25_27220</name>
</gene>
<dbReference type="Pfam" id="PF25681">
    <property type="entry name" value="Phage_TTP_17"/>
    <property type="match status" value="1"/>
</dbReference>
<reference evidence="1 2" key="1">
    <citation type="journal article" date="2017" name="Chemistry">
        <title>Isolation, Biosynthesis and Chemical Modifications of Rubterolones A-F: Rare Tropolone Alkaloids from Actinomadura sp. 5-2.</title>
        <authorList>
            <person name="Guo H."/>
            <person name="Benndorf R."/>
            <person name="Leichnitz D."/>
            <person name="Klassen J.L."/>
            <person name="Vollmers J."/>
            <person name="Gorls H."/>
            <person name="Steinacker M."/>
            <person name="Weigel C."/>
            <person name="Dahse H.M."/>
            <person name="Kaster A.K."/>
            <person name="de Beer Z.W."/>
            <person name="Poulsen M."/>
            <person name="Beemelmanns C."/>
        </authorList>
    </citation>
    <scope>NUCLEOTIDE SEQUENCE [LARGE SCALE GENOMIC DNA]</scope>
    <source>
        <strain evidence="1 2">5-2</strain>
    </source>
</reference>
<name>A0A2P4UGA5_9ACTN</name>
<proteinExistence type="predicted"/>
<evidence type="ECO:0008006" key="3">
    <source>
        <dbReference type="Google" id="ProtNLM"/>
    </source>
</evidence>
<keyword evidence="2" id="KW-1185">Reference proteome</keyword>
<protein>
    <recommendedName>
        <fullName evidence="3">Phage tail protein</fullName>
    </recommendedName>
</protein>
<dbReference type="InterPro" id="IPR058154">
    <property type="entry name" value="Bxb1_TTP-like"/>
</dbReference>
<comment type="caution">
    <text evidence="1">The sequence shown here is derived from an EMBL/GenBank/DDBJ whole genome shotgun (WGS) entry which is preliminary data.</text>
</comment>
<evidence type="ECO:0000313" key="2">
    <source>
        <dbReference type="Proteomes" id="UP000242367"/>
    </source>
</evidence>
<dbReference type="AlphaFoldDB" id="A0A2P4UGA5"/>
<dbReference type="Proteomes" id="UP000242367">
    <property type="component" value="Unassembled WGS sequence"/>
</dbReference>
<evidence type="ECO:0000313" key="1">
    <source>
        <dbReference type="EMBL" id="POM24095.1"/>
    </source>
</evidence>
<organism evidence="1 2">
    <name type="scientific">Actinomadura rubteroloni</name>
    <dbReference type="NCBI Taxonomy" id="1926885"/>
    <lineage>
        <taxon>Bacteria</taxon>
        <taxon>Bacillati</taxon>
        <taxon>Actinomycetota</taxon>
        <taxon>Actinomycetes</taxon>
        <taxon>Streptosporangiales</taxon>
        <taxon>Thermomonosporaceae</taxon>
        <taxon>Actinomadura</taxon>
    </lineage>
</organism>
<dbReference type="EMBL" id="MTBP01000002">
    <property type="protein sequence ID" value="POM24095.1"/>
    <property type="molecule type" value="Genomic_DNA"/>
</dbReference>
<sequence length="183" mass="19857">MSGWNATEIRVAGTGHVFIAPKNTDLAVPDAPLAADWKDLGYTTNDGIKFTKKDKLDPVDVWQSSAAVRFLQSDRDLTVKFQLMQINADTLPFFMGDGQHPLTPTDGVLRYDISASPTPVEFALAVQFTDGASVNRFYIPRAVVTETDEVQFAKTAPVKLGVTINAIASDAVPSLPLASWMAK</sequence>